<feature type="domain" description="RING-type" evidence="6">
    <location>
        <begin position="242"/>
        <end position="276"/>
    </location>
</feature>
<dbReference type="Proteomes" id="UP001327560">
    <property type="component" value="Chromosome 3"/>
</dbReference>
<dbReference type="AlphaFoldDB" id="A0AAQ3Q976"/>
<dbReference type="GO" id="GO:0008270">
    <property type="term" value="F:zinc ion binding"/>
    <property type="evidence" value="ECO:0007669"/>
    <property type="project" value="UniProtKB-KW"/>
</dbReference>
<dbReference type="PANTHER" id="PTHR42647">
    <property type="entry name" value="SBP (S-RIBONUCLEASE BINDING PROTEIN) FAMILY PROTEIN"/>
    <property type="match status" value="1"/>
</dbReference>
<keyword evidence="1" id="KW-0479">Metal-binding</keyword>
<dbReference type="EMBL" id="CP136892">
    <property type="protein sequence ID" value="WOL00598.1"/>
    <property type="molecule type" value="Genomic_DNA"/>
</dbReference>
<dbReference type="PANTHER" id="PTHR42647:SF72">
    <property type="entry name" value="EF-HAND CALCIUM-BINDING DOMAIN-CONTAINING PROTEIN 4A"/>
    <property type="match status" value="1"/>
</dbReference>
<evidence type="ECO:0000256" key="1">
    <source>
        <dbReference type="ARBA" id="ARBA00022723"/>
    </source>
</evidence>
<dbReference type="Gene3D" id="3.30.40.10">
    <property type="entry name" value="Zinc/RING finger domain, C3HC4 (zinc finger)"/>
    <property type="match status" value="1"/>
</dbReference>
<evidence type="ECO:0000256" key="3">
    <source>
        <dbReference type="ARBA" id="ARBA00022833"/>
    </source>
</evidence>
<dbReference type="InterPro" id="IPR013083">
    <property type="entry name" value="Znf_RING/FYVE/PHD"/>
</dbReference>
<keyword evidence="8" id="KW-1185">Reference proteome</keyword>
<dbReference type="PROSITE" id="PS50089">
    <property type="entry name" value="ZF_RING_2"/>
    <property type="match status" value="1"/>
</dbReference>
<feature type="coiled-coil region" evidence="5">
    <location>
        <begin position="132"/>
        <end position="166"/>
    </location>
</feature>
<proteinExistence type="predicted"/>
<sequence length="289" mass="32087">MTLQFHPASSIAFSPDLCTRPENNAMEELQTRRSFHSSRLKNGAAFSGHPSELTCNVTGSRKRLREEPLMPAPQPCYANCATSTRNCVDLPADLFRPDTEIDALIRNQSERMRSGLEEAQKRHRALLLSAVSRQVGERMKEKEAELEKERRRNAELQEKVRQVSAESQMWFMVAKNGEAIAASLRASLEQVVLHNAAAAAHAQTKEGSGDTDDDDAQSCCFAETERKKPPPPPAAAAELRLCRACEEREACVVLLPCRHLSLCKVCQLKTDACPACGSTKKACFEIFWS</sequence>
<accession>A0AAQ3Q976</accession>
<keyword evidence="2 4" id="KW-0863">Zinc-finger</keyword>
<evidence type="ECO:0000256" key="5">
    <source>
        <dbReference type="SAM" id="Coils"/>
    </source>
</evidence>
<evidence type="ECO:0000313" key="7">
    <source>
        <dbReference type="EMBL" id="WOL00598.1"/>
    </source>
</evidence>
<gene>
    <name evidence="7" type="ORF">Cni_G09311</name>
</gene>
<dbReference type="InterPro" id="IPR001841">
    <property type="entry name" value="Znf_RING"/>
</dbReference>
<evidence type="ECO:0000313" key="8">
    <source>
        <dbReference type="Proteomes" id="UP001327560"/>
    </source>
</evidence>
<keyword evidence="5" id="KW-0175">Coiled coil</keyword>
<evidence type="ECO:0000256" key="4">
    <source>
        <dbReference type="PROSITE-ProRule" id="PRU00175"/>
    </source>
</evidence>
<name>A0AAQ3Q976_9LILI</name>
<evidence type="ECO:0000256" key="2">
    <source>
        <dbReference type="ARBA" id="ARBA00022771"/>
    </source>
</evidence>
<reference evidence="7 8" key="1">
    <citation type="submission" date="2023-10" db="EMBL/GenBank/DDBJ databases">
        <title>Chromosome-scale genome assembly provides insights into flower coloration mechanisms of Canna indica.</title>
        <authorList>
            <person name="Li C."/>
        </authorList>
    </citation>
    <scope>NUCLEOTIDE SEQUENCE [LARGE SCALE GENOMIC DNA]</scope>
    <source>
        <tissue evidence="7">Flower</tissue>
    </source>
</reference>
<dbReference type="Pfam" id="PF13920">
    <property type="entry name" value="zf-C3HC4_3"/>
    <property type="match status" value="1"/>
</dbReference>
<organism evidence="7 8">
    <name type="scientific">Canna indica</name>
    <name type="common">Indian-shot</name>
    <dbReference type="NCBI Taxonomy" id="4628"/>
    <lineage>
        <taxon>Eukaryota</taxon>
        <taxon>Viridiplantae</taxon>
        <taxon>Streptophyta</taxon>
        <taxon>Embryophyta</taxon>
        <taxon>Tracheophyta</taxon>
        <taxon>Spermatophyta</taxon>
        <taxon>Magnoliopsida</taxon>
        <taxon>Liliopsida</taxon>
        <taxon>Zingiberales</taxon>
        <taxon>Cannaceae</taxon>
        <taxon>Canna</taxon>
    </lineage>
</organism>
<evidence type="ECO:0000259" key="6">
    <source>
        <dbReference type="PROSITE" id="PS50089"/>
    </source>
</evidence>
<keyword evidence="3" id="KW-0862">Zinc</keyword>
<dbReference type="GO" id="GO:0004842">
    <property type="term" value="F:ubiquitin-protein transferase activity"/>
    <property type="evidence" value="ECO:0007669"/>
    <property type="project" value="TreeGrafter"/>
</dbReference>
<protein>
    <submittedName>
        <fullName evidence="7">BOI-related E3 ubiquitin-protein ligase 2</fullName>
    </submittedName>
</protein>